<keyword evidence="2" id="KW-0812">Transmembrane</keyword>
<feature type="domain" description="DUF3152" evidence="3">
    <location>
        <begin position="117"/>
        <end position="279"/>
    </location>
</feature>
<feature type="compositionally biased region" description="Low complexity" evidence="1">
    <location>
        <begin position="1"/>
        <end position="16"/>
    </location>
</feature>
<reference evidence="4 5" key="1">
    <citation type="submission" date="2021-03" db="EMBL/GenBank/DDBJ databases">
        <title>Whole genome shotgun sequence of Actinoplanes toevensis NBRC 105298.</title>
        <authorList>
            <person name="Komaki H."/>
            <person name="Tamura T."/>
        </authorList>
    </citation>
    <scope>NUCLEOTIDE SEQUENCE [LARGE SCALE GENOMIC DNA]</scope>
    <source>
        <strain evidence="4 5">NBRC 105298</strain>
    </source>
</reference>
<comment type="caution">
    <text evidence="4">The sequence shown here is derived from an EMBL/GenBank/DDBJ whole genome shotgun (WGS) entry which is preliminary data.</text>
</comment>
<dbReference type="Proteomes" id="UP000677082">
    <property type="component" value="Unassembled WGS sequence"/>
</dbReference>
<dbReference type="EMBL" id="BOQN01000095">
    <property type="protein sequence ID" value="GIM95584.1"/>
    <property type="molecule type" value="Genomic_DNA"/>
</dbReference>
<dbReference type="SUPFAM" id="SSF55486">
    <property type="entry name" value="Metalloproteases ('zincins'), catalytic domain"/>
    <property type="match status" value="1"/>
</dbReference>
<dbReference type="InterPro" id="IPR022603">
    <property type="entry name" value="DUF3152"/>
</dbReference>
<sequence>MTSRGRTATTRALGRAAEPRTPVWDPRLNPPAMSRTPLIRQAPPLLAPDLDEPEPRTARLRRRLLFALIYVVLAVGVLAVGRYVRADGGDRIVVPAVPVVSARPAAAVPRKSTAPVGTSGTFAYVAGFGPVVGSGGTIHRFKIAVEKPAGDATDFANQVNRALGDRRSWIASHRVRFQRVPESARAEFIVYLASARTSERMCRTGGLETDGFTSCRVPRKVIINADRWAGAVRGYGAPLAIYRAYAINHEVGHQLGHGHQRCPGKGKLAPVMMQQTYGLKGCRANAWPYP</sequence>
<evidence type="ECO:0000313" key="5">
    <source>
        <dbReference type="Proteomes" id="UP000677082"/>
    </source>
</evidence>
<name>A0A919W5I2_9ACTN</name>
<protein>
    <recommendedName>
        <fullName evidence="3">DUF3152 domain-containing protein</fullName>
    </recommendedName>
</protein>
<organism evidence="4 5">
    <name type="scientific">Paractinoplanes toevensis</name>
    <dbReference type="NCBI Taxonomy" id="571911"/>
    <lineage>
        <taxon>Bacteria</taxon>
        <taxon>Bacillati</taxon>
        <taxon>Actinomycetota</taxon>
        <taxon>Actinomycetes</taxon>
        <taxon>Micromonosporales</taxon>
        <taxon>Micromonosporaceae</taxon>
        <taxon>Paractinoplanes</taxon>
    </lineage>
</organism>
<keyword evidence="2" id="KW-1133">Transmembrane helix</keyword>
<feature type="transmembrane region" description="Helical" evidence="2">
    <location>
        <begin position="64"/>
        <end position="84"/>
    </location>
</feature>
<keyword evidence="2" id="KW-0472">Membrane</keyword>
<evidence type="ECO:0000259" key="3">
    <source>
        <dbReference type="Pfam" id="PF11350"/>
    </source>
</evidence>
<evidence type="ECO:0000256" key="1">
    <source>
        <dbReference type="SAM" id="MobiDB-lite"/>
    </source>
</evidence>
<proteinExistence type="predicted"/>
<feature type="region of interest" description="Disordered" evidence="1">
    <location>
        <begin position="1"/>
        <end position="30"/>
    </location>
</feature>
<evidence type="ECO:0000313" key="4">
    <source>
        <dbReference type="EMBL" id="GIM95584.1"/>
    </source>
</evidence>
<accession>A0A919W5I2</accession>
<dbReference type="Pfam" id="PF11350">
    <property type="entry name" value="DUF3152"/>
    <property type="match status" value="1"/>
</dbReference>
<keyword evidence="5" id="KW-1185">Reference proteome</keyword>
<dbReference type="AlphaFoldDB" id="A0A919W5I2"/>
<gene>
    <name evidence="4" type="ORF">Ato02nite_073770</name>
</gene>
<evidence type="ECO:0000256" key="2">
    <source>
        <dbReference type="SAM" id="Phobius"/>
    </source>
</evidence>